<reference evidence="1 2" key="1">
    <citation type="submission" date="2016-11" db="EMBL/GenBank/DDBJ databases">
        <authorList>
            <person name="Jaros S."/>
            <person name="Januszkiewicz K."/>
            <person name="Wedrychowicz H."/>
        </authorList>
    </citation>
    <scope>NUCLEOTIDE SEQUENCE [LARGE SCALE GENOMIC DNA]</scope>
    <source>
        <strain evidence="1 2">DSM 15929</strain>
    </source>
</reference>
<evidence type="ECO:0000313" key="2">
    <source>
        <dbReference type="Proteomes" id="UP000184386"/>
    </source>
</evidence>
<name>A0A1M6NML6_9FIRM</name>
<dbReference type="AlphaFoldDB" id="A0A1M6NML6"/>
<organism evidence="1 2">
    <name type="scientific">Anaerocolumna jejuensis DSM 15929</name>
    <dbReference type="NCBI Taxonomy" id="1121322"/>
    <lineage>
        <taxon>Bacteria</taxon>
        <taxon>Bacillati</taxon>
        <taxon>Bacillota</taxon>
        <taxon>Clostridia</taxon>
        <taxon>Lachnospirales</taxon>
        <taxon>Lachnospiraceae</taxon>
        <taxon>Anaerocolumna</taxon>
    </lineage>
</organism>
<gene>
    <name evidence="1" type="ORF">SAMN02745136_01367</name>
</gene>
<dbReference type="EMBL" id="FRAC01000008">
    <property type="protein sequence ID" value="SHJ96925.1"/>
    <property type="molecule type" value="Genomic_DNA"/>
</dbReference>
<proteinExistence type="predicted"/>
<keyword evidence="2" id="KW-1185">Reference proteome</keyword>
<dbReference type="RefSeq" id="WP_073274183.1">
    <property type="nucleotide sequence ID" value="NZ_FRAC01000008.1"/>
</dbReference>
<sequence>MHNQENSEEEVIRLLNWIDKNPLEWESILEQRGVSSITPLKTMEDCDTLTFSGLYSVMITILFSEATDITKRVIRRIAARAIIQKIEEAGELDASKEILNLLNEEWERMEHEAKLK</sequence>
<evidence type="ECO:0000313" key="1">
    <source>
        <dbReference type="EMBL" id="SHJ96925.1"/>
    </source>
</evidence>
<dbReference type="STRING" id="1121322.SAMN02745136_01367"/>
<protein>
    <submittedName>
        <fullName evidence="1">Uncharacterized protein</fullName>
    </submittedName>
</protein>
<accession>A0A1M6NML6</accession>
<dbReference type="Proteomes" id="UP000184386">
    <property type="component" value="Unassembled WGS sequence"/>
</dbReference>